<protein>
    <submittedName>
        <fullName evidence="1">Uncharacterized protein</fullName>
    </submittedName>
</protein>
<gene>
    <name evidence="1" type="ORF">DPMN_002374</name>
</gene>
<name>A0A9D4MK01_DREPO</name>
<keyword evidence="2" id="KW-1185">Reference proteome</keyword>
<reference evidence="1" key="2">
    <citation type="submission" date="2020-11" db="EMBL/GenBank/DDBJ databases">
        <authorList>
            <person name="McCartney M.A."/>
            <person name="Auch B."/>
            <person name="Kono T."/>
            <person name="Mallez S."/>
            <person name="Becker A."/>
            <person name="Gohl D.M."/>
            <person name="Silverstein K.A.T."/>
            <person name="Koren S."/>
            <person name="Bechman K.B."/>
            <person name="Herman A."/>
            <person name="Abrahante J.E."/>
            <person name="Garbe J."/>
        </authorList>
    </citation>
    <scope>NUCLEOTIDE SEQUENCE</scope>
    <source>
        <strain evidence="1">Duluth1</strain>
        <tissue evidence="1">Whole animal</tissue>
    </source>
</reference>
<reference evidence="1" key="1">
    <citation type="journal article" date="2019" name="bioRxiv">
        <title>The Genome of the Zebra Mussel, Dreissena polymorpha: A Resource for Invasive Species Research.</title>
        <authorList>
            <person name="McCartney M.A."/>
            <person name="Auch B."/>
            <person name="Kono T."/>
            <person name="Mallez S."/>
            <person name="Zhang Y."/>
            <person name="Obille A."/>
            <person name="Becker A."/>
            <person name="Abrahante J.E."/>
            <person name="Garbe J."/>
            <person name="Badalamenti J.P."/>
            <person name="Herman A."/>
            <person name="Mangelson H."/>
            <person name="Liachko I."/>
            <person name="Sullivan S."/>
            <person name="Sone E.D."/>
            <person name="Koren S."/>
            <person name="Silverstein K.A.T."/>
            <person name="Beckman K.B."/>
            <person name="Gohl D.M."/>
        </authorList>
    </citation>
    <scope>NUCLEOTIDE SEQUENCE</scope>
    <source>
        <strain evidence="1">Duluth1</strain>
        <tissue evidence="1">Whole animal</tissue>
    </source>
</reference>
<dbReference type="Proteomes" id="UP000828390">
    <property type="component" value="Unassembled WGS sequence"/>
</dbReference>
<evidence type="ECO:0000313" key="2">
    <source>
        <dbReference type="Proteomes" id="UP000828390"/>
    </source>
</evidence>
<proteinExistence type="predicted"/>
<accession>A0A9D4MK01</accession>
<comment type="caution">
    <text evidence="1">The sequence shown here is derived from an EMBL/GenBank/DDBJ whole genome shotgun (WGS) entry which is preliminary data.</text>
</comment>
<organism evidence="1 2">
    <name type="scientific">Dreissena polymorpha</name>
    <name type="common">Zebra mussel</name>
    <name type="synonym">Mytilus polymorpha</name>
    <dbReference type="NCBI Taxonomy" id="45954"/>
    <lineage>
        <taxon>Eukaryota</taxon>
        <taxon>Metazoa</taxon>
        <taxon>Spiralia</taxon>
        <taxon>Lophotrochozoa</taxon>
        <taxon>Mollusca</taxon>
        <taxon>Bivalvia</taxon>
        <taxon>Autobranchia</taxon>
        <taxon>Heteroconchia</taxon>
        <taxon>Euheterodonta</taxon>
        <taxon>Imparidentia</taxon>
        <taxon>Neoheterodontei</taxon>
        <taxon>Myida</taxon>
        <taxon>Dreissenoidea</taxon>
        <taxon>Dreissenidae</taxon>
        <taxon>Dreissena</taxon>
    </lineage>
</organism>
<dbReference type="AlphaFoldDB" id="A0A9D4MK01"/>
<evidence type="ECO:0000313" key="1">
    <source>
        <dbReference type="EMBL" id="KAH3878478.1"/>
    </source>
</evidence>
<dbReference type="EMBL" id="JAIWYP010000001">
    <property type="protein sequence ID" value="KAH3878478.1"/>
    <property type="molecule type" value="Genomic_DNA"/>
</dbReference>
<sequence length="114" mass="12263">MPEISLREKDDKKKETEAVLRQEEECETLLDPKNAAPGQENFAPKASIMNFAINGGTDSFVNEVSINGGTDGFVNEVSINGGTGSFVNEVSFNGGTDSFVNEMNISEEIAKNSI</sequence>